<accession>A0A917RYF2</accession>
<dbReference type="InterPro" id="IPR052721">
    <property type="entry name" value="ET_Amicyanin"/>
</dbReference>
<evidence type="ECO:0000313" key="4">
    <source>
        <dbReference type="Proteomes" id="UP000638263"/>
    </source>
</evidence>
<dbReference type="Pfam" id="PF13473">
    <property type="entry name" value="Cupredoxin_1"/>
    <property type="match status" value="1"/>
</dbReference>
<dbReference type="SUPFAM" id="SSF49503">
    <property type="entry name" value="Cupredoxins"/>
    <property type="match status" value="1"/>
</dbReference>
<dbReference type="AlphaFoldDB" id="A0A917RYF2"/>
<comment type="caution">
    <text evidence="3">The sequence shown here is derived from an EMBL/GenBank/DDBJ whole genome shotgun (WGS) entry which is preliminary data.</text>
</comment>
<dbReference type="EMBL" id="BMMH01000036">
    <property type="protein sequence ID" value="GGL44424.1"/>
    <property type="molecule type" value="Genomic_DNA"/>
</dbReference>
<dbReference type="PANTHER" id="PTHR36507">
    <property type="entry name" value="BLL1555 PROTEIN"/>
    <property type="match status" value="1"/>
</dbReference>
<reference evidence="3" key="2">
    <citation type="submission" date="2020-09" db="EMBL/GenBank/DDBJ databases">
        <authorList>
            <person name="Sun Q."/>
            <person name="Zhou Y."/>
        </authorList>
    </citation>
    <scope>NUCLEOTIDE SEQUENCE</scope>
    <source>
        <strain evidence="3">CGMCC 4.3508</strain>
    </source>
</reference>
<feature type="region of interest" description="Disordered" evidence="1">
    <location>
        <begin position="32"/>
        <end position="56"/>
    </location>
</feature>
<dbReference type="PROSITE" id="PS51257">
    <property type="entry name" value="PROKAR_LIPOPROTEIN"/>
    <property type="match status" value="1"/>
</dbReference>
<dbReference type="InterPro" id="IPR028096">
    <property type="entry name" value="EfeO_Cupredoxin"/>
</dbReference>
<dbReference type="Gene3D" id="2.60.40.420">
    <property type="entry name" value="Cupredoxins - blue copper proteins"/>
    <property type="match status" value="1"/>
</dbReference>
<organism evidence="3 4">
    <name type="scientific">Nocardia jinanensis</name>
    <dbReference type="NCBI Taxonomy" id="382504"/>
    <lineage>
        <taxon>Bacteria</taxon>
        <taxon>Bacillati</taxon>
        <taxon>Actinomycetota</taxon>
        <taxon>Actinomycetes</taxon>
        <taxon>Mycobacteriales</taxon>
        <taxon>Nocardiaceae</taxon>
        <taxon>Nocardia</taxon>
    </lineage>
</organism>
<evidence type="ECO:0000259" key="2">
    <source>
        <dbReference type="Pfam" id="PF13473"/>
    </source>
</evidence>
<dbReference type="InterPro" id="IPR008972">
    <property type="entry name" value="Cupredoxin"/>
</dbReference>
<sequence>MTFMPRAHRAVLVPATGFALVAALLSGCDSGSSADGATKSDTSGAHSQHAPEATVTVEVEEDRFSPADITISAGDTVAWHFDGDLPHGVQGIGDKAMGINSPLFEVGDWSHTFTAPGEYRYLCPIHPDMRGTITVEKT</sequence>
<dbReference type="Proteomes" id="UP000638263">
    <property type="component" value="Unassembled WGS sequence"/>
</dbReference>
<dbReference type="PANTHER" id="PTHR36507:SF1">
    <property type="entry name" value="BLL1555 PROTEIN"/>
    <property type="match status" value="1"/>
</dbReference>
<protein>
    <recommendedName>
        <fullName evidence="2">EfeO-type cupredoxin-like domain-containing protein</fullName>
    </recommendedName>
</protein>
<evidence type="ECO:0000313" key="3">
    <source>
        <dbReference type="EMBL" id="GGL44424.1"/>
    </source>
</evidence>
<evidence type="ECO:0000256" key="1">
    <source>
        <dbReference type="SAM" id="MobiDB-lite"/>
    </source>
</evidence>
<proteinExistence type="predicted"/>
<gene>
    <name evidence="3" type="ORF">GCM10011588_68960</name>
</gene>
<keyword evidence="4" id="KW-1185">Reference proteome</keyword>
<reference evidence="3" key="1">
    <citation type="journal article" date="2014" name="Int. J. Syst. Evol. Microbiol.">
        <title>Complete genome sequence of Corynebacterium casei LMG S-19264T (=DSM 44701T), isolated from a smear-ripened cheese.</title>
        <authorList>
            <consortium name="US DOE Joint Genome Institute (JGI-PGF)"/>
            <person name="Walter F."/>
            <person name="Albersmeier A."/>
            <person name="Kalinowski J."/>
            <person name="Ruckert C."/>
        </authorList>
    </citation>
    <scope>NUCLEOTIDE SEQUENCE</scope>
    <source>
        <strain evidence="3">CGMCC 4.3508</strain>
    </source>
</reference>
<feature type="domain" description="EfeO-type cupredoxin-like" evidence="2">
    <location>
        <begin position="46"/>
        <end position="135"/>
    </location>
</feature>
<name>A0A917RYF2_9NOCA</name>